<dbReference type="GO" id="GO:0015031">
    <property type="term" value="P:protein transport"/>
    <property type="evidence" value="ECO:0007669"/>
    <property type="project" value="UniProtKB-KW"/>
</dbReference>
<evidence type="ECO:0000256" key="2">
    <source>
        <dbReference type="ARBA" id="ARBA00022475"/>
    </source>
</evidence>
<keyword evidence="6" id="KW-0653">Protein transport</keyword>
<organism evidence="9 10">
    <name type="scientific">Thalassobaculum litoreum DSM 18839</name>
    <dbReference type="NCBI Taxonomy" id="1123362"/>
    <lineage>
        <taxon>Bacteria</taxon>
        <taxon>Pseudomonadati</taxon>
        <taxon>Pseudomonadota</taxon>
        <taxon>Alphaproteobacteria</taxon>
        <taxon>Rhodospirillales</taxon>
        <taxon>Thalassobaculaceae</taxon>
        <taxon>Thalassobaculum</taxon>
    </lineage>
</organism>
<keyword evidence="4 7" id="KW-1133">Transmembrane helix</keyword>
<evidence type="ECO:0000256" key="1">
    <source>
        <dbReference type="ARBA" id="ARBA00004651"/>
    </source>
</evidence>
<dbReference type="AlphaFoldDB" id="A0A8G2BG60"/>
<comment type="similarity">
    <text evidence="6">Belongs to the exbB/tolQ family.</text>
</comment>
<evidence type="ECO:0000256" key="3">
    <source>
        <dbReference type="ARBA" id="ARBA00022692"/>
    </source>
</evidence>
<comment type="subcellular location">
    <subcellularLocation>
        <location evidence="1">Cell membrane</location>
        <topology evidence="1">Multi-pass membrane protein</topology>
    </subcellularLocation>
    <subcellularLocation>
        <location evidence="6">Membrane</location>
        <topology evidence="6">Multi-pass membrane protein</topology>
    </subcellularLocation>
</comment>
<dbReference type="Pfam" id="PF01618">
    <property type="entry name" value="MotA_ExbB"/>
    <property type="match status" value="1"/>
</dbReference>
<keyword evidence="2" id="KW-1003">Cell membrane</keyword>
<sequence length="202" mass="21730">MFRYLLIVRFVLINVVAAALLGGAYLQGWLDAVIKGDLIELSLVIAAVFSYGFLYCALRVGQTSGELDELRNADPTEGTPSALYLDKARFTHDRESPRGVLRMRLGRRIATVRHVANSLVFLGLIGTVIGFIIALSGVDPSRAADADNVADMVATLISGMSVALNTTLVGAVLYVWLIVNYRLLSSATVDLLTETIDRGDGG</sequence>
<feature type="transmembrane region" description="Helical" evidence="7">
    <location>
        <begin position="38"/>
        <end position="58"/>
    </location>
</feature>
<reference evidence="9 10" key="1">
    <citation type="submission" date="2016-10" db="EMBL/GenBank/DDBJ databases">
        <authorList>
            <person name="Varghese N."/>
            <person name="Submissions S."/>
        </authorList>
    </citation>
    <scope>NUCLEOTIDE SEQUENCE [LARGE SCALE GENOMIC DNA]</scope>
    <source>
        <strain evidence="9 10">DSM 18839</strain>
    </source>
</reference>
<feature type="transmembrane region" description="Helical" evidence="7">
    <location>
        <begin position="156"/>
        <end position="179"/>
    </location>
</feature>
<evidence type="ECO:0000313" key="10">
    <source>
        <dbReference type="Proteomes" id="UP000198615"/>
    </source>
</evidence>
<evidence type="ECO:0000259" key="8">
    <source>
        <dbReference type="Pfam" id="PF01618"/>
    </source>
</evidence>
<keyword evidence="3 7" id="KW-0812">Transmembrane</keyword>
<feature type="transmembrane region" description="Helical" evidence="7">
    <location>
        <begin position="7"/>
        <end position="26"/>
    </location>
</feature>
<feature type="transmembrane region" description="Helical" evidence="7">
    <location>
        <begin position="114"/>
        <end position="136"/>
    </location>
</feature>
<name>A0A8G2BG60_9PROT</name>
<feature type="domain" description="MotA/TolQ/ExbB proton channel" evidence="8">
    <location>
        <begin position="103"/>
        <end position="191"/>
    </location>
</feature>
<keyword evidence="6" id="KW-0813">Transport</keyword>
<evidence type="ECO:0000256" key="7">
    <source>
        <dbReference type="SAM" id="Phobius"/>
    </source>
</evidence>
<proteinExistence type="inferred from homology"/>
<comment type="caution">
    <text evidence="9">The sequence shown here is derived from an EMBL/GenBank/DDBJ whole genome shotgun (WGS) entry which is preliminary data.</text>
</comment>
<protein>
    <submittedName>
        <fullName evidence="9">Biopolymer transport protein ExbB/TolQ</fullName>
    </submittedName>
</protein>
<dbReference type="GO" id="GO:0005886">
    <property type="term" value="C:plasma membrane"/>
    <property type="evidence" value="ECO:0007669"/>
    <property type="project" value="UniProtKB-SubCell"/>
</dbReference>
<dbReference type="Proteomes" id="UP000198615">
    <property type="component" value="Unassembled WGS sequence"/>
</dbReference>
<dbReference type="EMBL" id="FNBW01000001">
    <property type="protein sequence ID" value="SDF18137.1"/>
    <property type="molecule type" value="Genomic_DNA"/>
</dbReference>
<evidence type="ECO:0000313" key="9">
    <source>
        <dbReference type="EMBL" id="SDF18137.1"/>
    </source>
</evidence>
<evidence type="ECO:0000256" key="4">
    <source>
        <dbReference type="ARBA" id="ARBA00022989"/>
    </source>
</evidence>
<keyword evidence="5 7" id="KW-0472">Membrane</keyword>
<keyword evidence="10" id="KW-1185">Reference proteome</keyword>
<dbReference type="InterPro" id="IPR002898">
    <property type="entry name" value="MotA_ExbB_proton_chnl"/>
</dbReference>
<dbReference type="RefSeq" id="WP_245701894.1">
    <property type="nucleotide sequence ID" value="NZ_FNBW01000001.1"/>
</dbReference>
<evidence type="ECO:0000256" key="5">
    <source>
        <dbReference type="ARBA" id="ARBA00023136"/>
    </source>
</evidence>
<accession>A0A8G2BG60</accession>
<evidence type="ECO:0000256" key="6">
    <source>
        <dbReference type="RuleBase" id="RU004057"/>
    </source>
</evidence>
<gene>
    <name evidence="9" type="ORF">SAMN05660686_00601</name>
</gene>